<dbReference type="Proteomes" id="UP000192342">
    <property type="component" value="Unassembled WGS sequence"/>
</dbReference>
<keyword evidence="10 11" id="KW-0961">Cell wall biogenesis/degradation</keyword>
<keyword evidence="9 11" id="KW-0472">Membrane</keyword>
<proteinExistence type="inferred from homology"/>
<dbReference type="InterPro" id="IPR011812">
    <property type="entry name" value="Pep_trsgly"/>
</dbReference>
<dbReference type="SUPFAM" id="SSF53955">
    <property type="entry name" value="Lysozyme-like"/>
    <property type="match status" value="1"/>
</dbReference>
<evidence type="ECO:0000256" key="12">
    <source>
        <dbReference type="SAM" id="MobiDB-lite"/>
    </source>
</evidence>
<dbReference type="GO" id="GO:0005886">
    <property type="term" value="C:plasma membrane"/>
    <property type="evidence" value="ECO:0007669"/>
    <property type="project" value="UniProtKB-SubCell"/>
</dbReference>
<dbReference type="EMBL" id="AQQV01000001">
    <property type="protein sequence ID" value="ORE89057.1"/>
    <property type="molecule type" value="Genomic_DNA"/>
</dbReference>
<evidence type="ECO:0000256" key="2">
    <source>
        <dbReference type="ARBA" id="ARBA00022519"/>
    </source>
</evidence>
<comment type="subcellular location">
    <subcellularLocation>
        <location evidence="11">Cell inner membrane</location>
        <topology evidence="11">Single-pass membrane protein</topology>
    </subcellularLocation>
</comment>
<comment type="function">
    <text evidence="11">Peptidoglycan polymerase that catalyzes glycan chain elongation from lipid-linked precursors.</text>
</comment>
<dbReference type="AlphaFoldDB" id="A0A1Y1SHC4"/>
<dbReference type="Pfam" id="PF00912">
    <property type="entry name" value="Transgly"/>
    <property type="match status" value="1"/>
</dbReference>
<gene>
    <name evidence="11 14" type="primary">mtgA</name>
    <name evidence="14" type="ORF">ATO7_04240</name>
</gene>
<protein>
    <recommendedName>
        <fullName evidence="11">Biosynthetic peptidoglycan transglycosylase</fullName>
        <ecNumber evidence="11">2.4.99.28</ecNumber>
    </recommendedName>
    <alternativeName>
        <fullName evidence="11">Glycan polymerase</fullName>
    </alternativeName>
    <alternativeName>
        <fullName evidence="11">Peptidoglycan glycosyltransferase MtgA</fullName>
        <shortName evidence="11">PGT</shortName>
    </alternativeName>
</protein>
<evidence type="ECO:0000256" key="10">
    <source>
        <dbReference type="ARBA" id="ARBA00023316"/>
    </source>
</evidence>
<dbReference type="GO" id="GO:0071555">
    <property type="term" value="P:cell wall organization"/>
    <property type="evidence" value="ECO:0007669"/>
    <property type="project" value="UniProtKB-KW"/>
</dbReference>
<dbReference type="InterPro" id="IPR036950">
    <property type="entry name" value="PBP_transglycosylase"/>
</dbReference>
<dbReference type="STRING" id="1317117.ATO7_04240"/>
<dbReference type="GO" id="GO:0009274">
    <property type="term" value="C:peptidoglycan-based cell wall"/>
    <property type="evidence" value="ECO:0007669"/>
    <property type="project" value="InterPro"/>
</dbReference>
<evidence type="ECO:0000256" key="3">
    <source>
        <dbReference type="ARBA" id="ARBA00022676"/>
    </source>
</evidence>
<dbReference type="GO" id="GO:0008360">
    <property type="term" value="P:regulation of cell shape"/>
    <property type="evidence" value="ECO:0007669"/>
    <property type="project" value="UniProtKB-KW"/>
</dbReference>
<evidence type="ECO:0000256" key="7">
    <source>
        <dbReference type="ARBA" id="ARBA00022984"/>
    </source>
</evidence>
<keyword evidence="4 11" id="KW-0808">Transferase</keyword>
<feature type="domain" description="Glycosyl transferase family 51" evidence="13">
    <location>
        <begin position="78"/>
        <end position="238"/>
    </location>
</feature>
<evidence type="ECO:0000259" key="13">
    <source>
        <dbReference type="Pfam" id="PF00912"/>
    </source>
</evidence>
<comment type="caution">
    <text evidence="14">The sequence shown here is derived from an EMBL/GenBank/DDBJ whole genome shotgun (WGS) entry which is preliminary data.</text>
</comment>
<name>A0A1Y1SHC4_9GAMM</name>
<evidence type="ECO:0000313" key="14">
    <source>
        <dbReference type="EMBL" id="ORE89057.1"/>
    </source>
</evidence>
<dbReference type="NCBIfam" id="TIGR02070">
    <property type="entry name" value="mono_pep_trsgly"/>
    <property type="match status" value="1"/>
</dbReference>
<dbReference type="UniPathway" id="UPA00219"/>
<evidence type="ECO:0000256" key="1">
    <source>
        <dbReference type="ARBA" id="ARBA00022475"/>
    </source>
</evidence>
<evidence type="ECO:0000256" key="5">
    <source>
        <dbReference type="ARBA" id="ARBA00022692"/>
    </source>
</evidence>
<organism evidence="14 15">
    <name type="scientific">Oceanococcus atlanticus</name>
    <dbReference type="NCBI Taxonomy" id="1317117"/>
    <lineage>
        <taxon>Bacteria</taxon>
        <taxon>Pseudomonadati</taxon>
        <taxon>Pseudomonadota</taxon>
        <taxon>Gammaproteobacteria</taxon>
        <taxon>Chromatiales</taxon>
        <taxon>Oceanococcaceae</taxon>
        <taxon>Oceanococcus</taxon>
    </lineage>
</organism>
<comment type="similarity">
    <text evidence="11">Belongs to the glycosyltransferase 51 family.</text>
</comment>
<keyword evidence="6 11" id="KW-0133">Cell shape</keyword>
<evidence type="ECO:0000256" key="4">
    <source>
        <dbReference type="ARBA" id="ARBA00022679"/>
    </source>
</evidence>
<keyword evidence="8 11" id="KW-1133">Transmembrane helix</keyword>
<evidence type="ECO:0000313" key="15">
    <source>
        <dbReference type="Proteomes" id="UP000192342"/>
    </source>
</evidence>
<keyword evidence="7 11" id="KW-0573">Peptidoglycan synthesis</keyword>
<keyword evidence="3 11" id="KW-0328">Glycosyltransferase</keyword>
<accession>A0A1Y1SHC4</accession>
<dbReference type="InterPro" id="IPR023346">
    <property type="entry name" value="Lysozyme-like_dom_sf"/>
</dbReference>
<keyword evidence="1 11" id="KW-1003">Cell membrane</keyword>
<evidence type="ECO:0000256" key="6">
    <source>
        <dbReference type="ARBA" id="ARBA00022960"/>
    </source>
</evidence>
<dbReference type="PANTHER" id="PTHR30400:SF0">
    <property type="entry name" value="BIOSYNTHETIC PEPTIDOGLYCAN TRANSGLYCOSYLASE"/>
    <property type="match status" value="1"/>
</dbReference>
<dbReference type="GO" id="GO:0008955">
    <property type="term" value="F:peptidoglycan glycosyltransferase activity"/>
    <property type="evidence" value="ECO:0007669"/>
    <property type="project" value="UniProtKB-UniRule"/>
</dbReference>
<dbReference type="PANTHER" id="PTHR30400">
    <property type="entry name" value="MONOFUNCTIONAL BIOSYNTHETIC PEPTIDOGLYCAN TRANSGLYCOSYLASE"/>
    <property type="match status" value="1"/>
</dbReference>
<dbReference type="GO" id="GO:0016763">
    <property type="term" value="F:pentosyltransferase activity"/>
    <property type="evidence" value="ECO:0007669"/>
    <property type="project" value="InterPro"/>
</dbReference>
<keyword evidence="5 11" id="KW-0812">Transmembrane</keyword>
<dbReference type="HAMAP" id="MF_00766">
    <property type="entry name" value="PGT_MtgA"/>
    <property type="match status" value="1"/>
</dbReference>
<reference evidence="14 15" key="1">
    <citation type="submission" date="2013-04" db="EMBL/GenBank/DDBJ databases">
        <title>Oceanococcus atlanticus 22II-S10r2 Genome Sequencing.</title>
        <authorList>
            <person name="Lai Q."/>
            <person name="Li G."/>
            <person name="Shao Z."/>
        </authorList>
    </citation>
    <scope>NUCLEOTIDE SEQUENCE [LARGE SCALE GENOMIC DNA]</scope>
    <source>
        <strain evidence="14 15">22II-S10r2</strain>
    </source>
</reference>
<evidence type="ECO:0000256" key="11">
    <source>
        <dbReference type="HAMAP-Rule" id="MF_00766"/>
    </source>
</evidence>
<feature type="transmembrane region" description="Helical" evidence="11">
    <location>
        <begin position="42"/>
        <end position="63"/>
    </location>
</feature>
<evidence type="ECO:0000256" key="9">
    <source>
        <dbReference type="ARBA" id="ARBA00023136"/>
    </source>
</evidence>
<keyword evidence="15" id="KW-1185">Reference proteome</keyword>
<comment type="pathway">
    <text evidence="11">Cell wall biogenesis; peptidoglycan biosynthesis.</text>
</comment>
<dbReference type="InterPro" id="IPR001264">
    <property type="entry name" value="Glyco_trans_51"/>
</dbReference>
<dbReference type="Gene3D" id="1.10.3810.10">
    <property type="entry name" value="Biosynthetic peptidoglycan transglycosylase-like"/>
    <property type="match status" value="1"/>
</dbReference>
<sequence length="248" mass="27671">MVDMTRTTAPGIGELRPGRLKPRRQLPPAPARPRGKPGPLRWVVYALLLLCLPALVLLPMRWLNPPITSYMLQSQAPLQNRDWLTYASLGPYLPLAAVAAEDQKFPHHFGFDLQALAEVMNAPGAPSRGASTISQQTSKNLFLWPGGYVRKALEAWITLWLEALWPKTRILEVYLNVAEFAPGVYGAEAGARHHFGVAPTQLTPDQAGRLVALLPSPRRYTIHDAHVQERSRWIVQQMEQLGNAHLPH</sequence>
<dbReference type="EC" id="2.4.99.28" evidence="11"/>
<comment type="catalytic activity">
    <reaction evidence="11">
        <text>[GlcNAc-(1-&gt;4)-Mur2Ac(oyl-L-Ala-gamma-D-Glu-L-Lys-D-Ala-D-Ala)](n)-di-trans,octa-cis-undecaprenyl diphosphate + beta-D-GlcNAc-(1-&gt;4)-Mur2Ac(oyl-L-Ala-gamma-D-Glu-L-Lys-D-Ala-D-Ala)-di-trans,octa-cis-undecaprenyl diphosphate = [GlcNAc-(1-&gt;4)-Mur2Ac(oyl-L-Ala-gamma-D-Glu-L-Lys-D-Ala-D-Ala)](n+1)-di-trans,octa-cis-undecaprenyl diphosphate + di-trans,octa-cis-undecaprenyl diphosphate + H(+)</text>
        <dbReference type="Rhea" id="RHEA:23708"/>
        <dbReference type="Rhea" id="RHEA-COMP:9602"/>
        <dbReference type="Rhea" id="RHEA-COMP:9603"/>
        <dbReference type="ChEBI" id="CHEBI:15378"/>
        <dbReference type="ChEBI" id="CHEBI:58405"/>
        <dbReference type="ChEBI" id="CHEBI:60033"/>
        <dbReference type="ChEBI" id="CHEBI:78435"/>
        <dbReference type="EC" id="2.4.99.28"/>
    </reaction>
</comment>
<dbReference type="GO" id="GO:0009252">
    <property type="term" value="P:peptidoglycan biosynthetic process"/>
    <property type="evidence" value="ECO:0007669"/>
    <property type="project" value="UniProtKB-UniRule"/>
</dbReference>
<keyword evidence="2 11" id="KW-0997">Cell inner membrane</keyword>
<evidence type="ECO:0000256" key="8">
    <source>
        <dbReference type="ARBA" id="ARBA00022989"/>
    </source>
</evidence>
<feature type="region of interest" description="Disordered" evidence="12">
    <location>
        <begin position="1"/>
        <end position="35"/>
    </location>
</feature>